<reference evidence="2 3" key="1">
    <citation type="journal article" date="2013" name="BMC Microbiol.">
        <title>Identification of the type II cytochrome c maturation pathway in anammox bacteria by comparative genomics.</title>
        <authorList>
            <person name="Ferousi C."/>
            <person name="Speth D.R."/>
            <person name="Reimann J."/>
            <person name="Op den Camp H.J."/>
            <person name="Allen J.W."/>
            <person name="Keltjens J.T."/>
            <person name="Jetten M.S."/>
        </authorList>
    </citation>
    <scope>NUCLEOTIDE SEQUENCE [LARGE SCALE GENOMIC DNA]</scope>
    <source>
        <strain evidence="2">RU1</strain>
    </source>
</reference>
<evidence type="ECO:0000256" key="1">
    <source>
        <dbReference type="SAM" id="Phobius"/>
    </source>
</evidence>
<keyword evidence="1" id="KW-0812">Transmembrane</keyword>
<gene>
    <name evidence="2" type="ORF">BROFUL_00268</name>
</gene>
<evidence type="ECO:0000313" key="3">
    <source>
        <dbReference type="Proteomes" id="UP000034954"/>
    </source>
</evidence>
<dbReference type="Proteomes" id="UP000034954">
    <property type="component" value="Unassembled WGS sequence"/>
</dbReference>
<organism evidence="2 3">
    <name type="scientific">Candidatus Brocadia fulgida</name>
    <dbReference type="NCBI Taxonomy" id="380242"/>
    <lineage>
        <taxon>Bacteria</taxon>
        <taxon>Pseudomonadati</taxon>
        <taxon>Planctomycetota</taxon>
        <taxon>Candidatus Brocadiia</taxon>
        <taxon>Candidatus Brocadiales</taxon>
        <taxon>Candidatus Brocadiaceae</taxon>
        <taxon>Candidatus Brocadia</taxon>
    </lineage>
</organism>
<comment type="caution">
    <text evidence="2">The sequence shown here is derived from an EMBL/GenBank/DDBJ whole genome shotgun (WGS) entry which is preliminary data.</text>
</comment>
<keyword evidence="1" id="KW-0472">Membrane</keyword>
<keyword evidence="1" id="KW-1133">Transmembrane helix</keyword>
<sequence length="58" mass="6861">MAVLRYEMMNDPTETKIPMQDIFHNSLLVELVHSVAFAIYYKTMIVCAMVTEWLCYKK</sequence>
<proteinExistence type="predicted"/>
<protein>
    <submittedName>
        <fullName evidence="2">Uncharacterized protein</fullName>
    </submittedName>
</protein>
<keyword evidence="3" id="KW-1185">Reference proteome</keyword>
<evidence type="ECO:0000313" key="2">
    <source>
        <dbReference type="EMBL" id="KKO21019.1"/>
    </source>
</evidence>
<feature type="transmembrane region" description="Helical" evidence="1">
    <location>
        <begin position="35"/>
        <end position="56"/>
    </location>
</feature>
<dbReference type="EMBL" id="LAQJ01000031">
    <property type="protein sequence ID" value="KKO21019.1"/>
    <property type="molecule type" value="Genomic_DNA"/>
</dbReference>
<accession>A0A0M2V2V7</accession>
<dbReference type="AlphaFoldDB" id="A0A0M2V2V7"/>
<name>A0A0M2V2V7_9BACT</name>